<sequence>MKTTKTIPTFKNENKEREFWENHDTTEYFDTSKVKVVRFPNLKKTTKSISIRLPVDMLDELKVKANSMDVPYQSFIKMLLQEGLSSRAR</sequence>
<evidence type="ECO:0000313" key="1">
    <source>
        <dbReference type="EMBL" id="CAA6824081.1"/>
    </source>
</evidence>
<reference evidence="1" key="1">
    <citation type="submission" date="2020-01" db="EMBL/GenBank/DDBJ databases">
        <authorList>
            <person name="Meier V. D."/>
            <person name="Meier V D."/>
        </authorList>
    </citation>
    <scope>NUCLEOTIDE SEQUENCE</scope>
    <source>
        <strain evidence="1">HLG_WM_MAG_02</strain>
    </source>
</reference>
<dbReference type="AlphaFoldDB" id="A0A6S6TMI6"/>
<organism evidence="1">
    <name type="scientific">uncultured Sulfurovum sp</name>
    <dbReference type="NCBI Taxonomy" id="269237"/>
    <lineage>
        <taxon>Bacteria</taxon>
        <taxon>Pseudomonadati</taxon>
        <taxon>Campylobacterota</taxon>
        <taxon>Epsilonproteobacteria</taxon>
        <taxon>Campylobacterales</taxon>
        <taxon>Sulfurovaceae</taxon>
        <taxon>Sulfurovum</taxon>
        <taxon>environmental samples</taxon>
    </lineage>
</organism>
<gene>
    <name evidence="1" type="ORF">HELGO_WM56411</name>
</gene>
<dbReference type="Pfam" id="PF12441">
    <property type="entry name" value="CopG_antitoxin"/>
    <property type="match status" value="1"/>
</dbReference>
<accession>A0A6S6TMI6</accession>
<proteinExistence type="predicted"/>
<evidence type="ECO:0008006" key="2">
    <source>
        <dbReference type="Google" id="ProtNLM"/>
    </source>
</evidence>
<dbReference type="EMBL" id="CACVAZ010000172">
    <property type="protein sequence ID" value="CAA6824081.1"/>
    <property type="molecule type" value="Genomic_DNA"/>
</dbReference>
<dbReference type="InterPro" id="IPR022148">
    <property type="entry name" value="CopG_antitoxin"/>
</dbReference>
<protein>
    <recommendedName>
        <fullName evidence="2">CopG antitoxin of type II toxin-antitoxin system</fullName>
    </recommendedName>
</protein>
<name>A0A6S6TMI6_9BACT</name>